<keyword evidence="7 8" id="KW-0472">Membrane</keyword>
<dbReference type="Pfam" id="PF00375">
    <property type="entry name" value="SDF"/>
    <property type="match status" value="1"/>
</dbReference>
<evidence type="ECO:0000256" key="2">
    <source>
        <dbReference type="ARBA" id="ARBA00022448"/>
    </source>
</evidence>
<keyword evidence="10" id="KW-1185">Reference proteome</keyword>
<evidence type="ECO:0000256" key="4">
    <source>
        <dbReference type="ARBA" id="ARBA00022692"/>
    </source>
</evidence>
<dbReference type="PANTHER" id="PTHR42865">
    <property type="entry name" value="PROTON/GLUTAMATE-ASPARTATE SYMPORTER"/>
    <property type="match status" value="1"/>
</dbReference>
<dbReference type="PRINTS" id="PR00173">
    <property type="entry name" value="EDTRNSPORT"/>
</dbReference>
<feature type="transmembrane region" description="Helical" evidence="8">
    <location>
        <begin position="12"/>
        <end position="29"/>
    </location>
</feature>
<evidence type="ECO:0000256" key="1">
    <source>
        <dbReference type="ARBA" id="ARBA00004651"/>
    </source>
</evidence>
<dbReference type="EMBL" id="UFRQ01000003">
    <property type="protein sequence ID" value="SUT89715.1"/>
    <property type="molecule type" value="Genomic_DNA"/>
</dbReference>
<dbReference type="SUPFAM" id="SSF118215">
    <property type="entry name" value="Proton glutamate symport protein"/>
    <property type="match status" value="1"/>
</dbReference>
<feature type="transmembrane region" description="Helical" evidence="8">
    <location>
        <begin position="308"/>
        <end position="339"/>
    </location>
</feature>
<keyword evidence="6 8" id="KW-1133">Transmembrane helix</keyword>
<proteinExistence type="predicted"/>
<dbReference type="InterPro" id="IPR001991">
    <property type="entry name" value="Na-dicarboxylate_symporter"/>
</dbReference>
<dbReference type="GO" id="GO:0015366">
    <property type="term" value="F:malate:proton symporter activity"/>
    <property type="evidence" value="ECO:0007669"/>
    <property type="project" value="TreeGrafter"/>
</dbReference>
<evidence type="ECO:0000256" key="5">
    <source>
        <dbReference type="ARBA" id="ARBA00022847"/>
    </source>
</evidence>
<feature type="transmembrane region" description="Helical" evidence="8">
    <location>
        <begin position="199"/>
        <end position="221"/>
    </location>
</feature>
<evidence type="ECO:0000256" key="3">
    <source>
        <dbReference type="ARBA" id="ARBA00022475"/>
    </source>
</evidence>
<dbReference type="PANTHER" id="PTHR42865:SF1">
    <property type="entry name" value="AEROBIC C4-DICARBOXYLATE TRANSPORT PROTEIN"/>
    <property type="match status" value="1"/>
</dbReference>
<name>A0A380TPI4_9PAST</name>
<reference evidence="9 10" key="1">
    <citation type="submission" date="2018-06" db="EMBL/GenBank/DDBJ databases">
        <authorList>
            <consortium name="Pathogen Informatics"/>
            <person name="Doyle S."/>
        </authorList>
    </citation>
    <scope>NUCLEOTIDE SEQUENCE [LARGE SCALE GENOMIC DNA]</scope>
    <source>
        <strain evidence="9 10">NCTC10801</strain>
    </source>
</reference>
<sequence length="420" mass="44906">MTTKPFYKELYFQVLVGIVAGIVLGYFYPEFAVKLKPLGDAFIKLIAMIIGPIIFCTIVTGIAGMKDMQELGKVGGKALIYFFAMSFIALAIGLLWGHLVQPGIGFNIDPATLDTTSLIKYTDGAKSVNLSDFVMNIIPSTFVGAFSSGNVLAILLVSILFGYSLSVIGVKGKPVFDLVESISKVFFHNVHLISKLSSIGAFGAITYTIGAYGLASLIPLAKLVIGFYVLLILFVVVVYGIIAKICGLNLFSYLRFIKEELLIILGTGSSSVVLPHIMEKLEQLGCSKSVIALVVPSGYSFNLNGTNLYMTMAIIFIAQATNVDLSISEQIILLVVAMLTSKGAAGVSGAAFVMLTSTLIVLPVVPVAGMVLLLGIHRFVGTGLAIVNLIGNGIATIAVSVWNESFDREMMKNTLENKEI</sequence>
<feature type="transmembrane region" description="Helical" evidence="8">
    <location>
        <begin position="137"/>
        <end position="163"/>
    </location>
</feature>
<feature type="transmembrane region" description="Helical" evidence="8">
    <location>
        <begin position="78"/>
        <end position="99"/>
    </location>
</feature>
<keyword evidence="3" id="KW-1003">Cell membrane</keyword>
<protein>
    <submittedName>
        <fullName evidence="9">Serine/threonine transporter SstT</fullName>
    </submittedName>
</protein>
<gene>
    <name evidence="9" type="primary">dctA</name>
    <name evidence="9" type="ORF">NCTC10801_01032</name>
</gene>
<evidence type="ECO:0000256" key="7">
    <source>
        <dbReference type="ARBA" id="ARBA00023136"/>
    </source>
</evidence>
<dbReference type="GO" id="GO:0015141">
    <property type="term" value="F:succinate transmembrane transporter activity"/>
    <property type="evidence" value="ECO:0007669"/>
    <property type="project" value="TreeGrafter"/>
</dbReference>
<dbReference type="GO" id="GO:0015138">
    <property type="term" value="F:fumarate transmembrane transporter activity"/>
    <property type="evidence" value="ECO:0007669"/>
    <property type="project" value="TreeGrafter"/>
</dbReference>
<feature type="transmembrane region" description="Helical" evidence="8">
    <location>
        <begin position="227"/>
        <end position="254"/>
    </location>
</feature>
<dbReference type="OrthoDB" id="9766690at2"/>
<keyword evidence="5" id="KW-0769">Symport</keyword>
<dbReference type="GO" id="GO:0070778">
    <property type="term" value="P:L-aspartate transmembrane transport"/>
    <property type="evidence" value="ECO:0007669"/>
    <property type="project" value="TreeGrafter"/>
</dbReference>
<evidence type="ECO:0000313" key="10">
    <source>
        <dbReference type="Proteomes" id="UP000254649"/>
    </source>
</evidence>
<feature type="transmembrane region" description="Helical" evidence="8">
    <location>
        <begin position="351"/>
        <end position="376"/>
    </location>
</feature>
<dbReference type="GO" id="GO:0005886">
    <property type="term" value="C:plasma membrane"/>
    <property type="evidence" value="ECO:0007669"/>
    <property type="project" value="UniProtKB-SubCell"/>
</dbReference>
<feature type="transmembrane region" description="Helical" evidence="8">
    <location>
        <begin position="41"/>
        <end position="66"/>
    </location>
</feature>
<dbReference type="Gene3D" id="1.10.3860.10">
    <property type="entry name" value="Sodium:dicarboxylate symporter"/>
    <property type="match status" value="1"/>
</dbReference>
<dbReference type="AlphaFoldDB" id="A0A380TPI4"/>
<dbReference type="InterPro" id="IPR036458">
    <property type="entry name" value="Na:dicarbo_symporter_sf"/>
</dbReference>
<keyword evidence="2" id="KW-0813">Transport</keyword>
<evidence type="ECO:0000313" key="9">
    <source>
        <dbReference type="EMBL" id="SUT89715.1"/>
    </source>
</evidence>
<evidence type="ECO:0000256" key="6">
    <source>
        <dbReference type="ARBA" id="ARBA00022989"/>
    </source>
</evidence>
<keyword evidence="4 8" id="KW-0812">Transmembrane</keyword>
<evidence type="ECO:0000256" key="8">
    <source>
        <dbReference type="SAM" id="Phobius"/>
    </source>
</evidence>
<accession>A0A380TPI4</accession>
<feature type="transmembrane region" description="Helical" evidence="8">
    <location>
        <begin position="382"/>
        <end position="402"/>
    </location>
</feature>
<dbReference type="NCBIfam" id="NF002461">
    <property type="entry name" value="PRK01663.1"/>
    <property type="match status" value="1"/>
</dbReference>
<comment type="subcellular location">
    <subcellularLocation>
        <location evidence="1">Cell membrane</location>
        <topology evidence="1">Multi-pass membrane protein</topology>
    </subcellularLocation>
</comment>
<organism evidence="9 10">
    <name type="scientific">[Actinobacillus] rossii</name>
    <dbReference type="NCBI Taxonomy" id="123820"/>
    <lineage>
        <taxon>Bacteria</taxon>
        <taxon>Pseudomonadati</taxon>
        <taxon>Pseudomonadota</taxon>
        <taxon>Gammaproteobacteria</taxon>
        <taxon>Pasteurellales</taxon>
        <taxon>Pasteurellaceae</taxon>
    </lineage>
</organism>
<dbReference type="Proteomes" id="UP000254649">
    <property type="component" value="Unassembled WGS sequence"/>
</dbReference>
<dbReference type="FunFam" id="1.10.3860.10:FF:000001">
    <property type="entry name" value="C4-dicarboxylate transport protein"/>
    <property type="match status" value="1"/>
</dbReference>